<keyword evidence="1" id="KW-0106">Calcium</keyword>
<keyword evidence="3" id="KW-1133">Transmembrane helix</keyword>
<organism evidence="5 6">
    <name type="scientific">Pythium insidiosum</name>
    <name type="common">Pythiosis disease agent</name>
    <dbReference type="NCBI Taxonomy" id="114742"/>
    <lineage>
        <taxon>Eukaryota</taxon>
        <taxon>Sar</taxon>
        <taxon>Stramenopiles</taxon>
        <taxon>Oomycota</taxon>
        <taxon>Peronosporomycetes</taxon>
        <taxon>Pythiales</taxon>
        <taxon>Pythiaceae</taxon>
        <taxon>Pythium</taxon>
    </lineage>
</organism>
<keyword evidence="6" id="KW-1185">Reference proteome</keyword>
<evidence type="ECO:0000256" key="3">
    <source>
        <dbReference type="SAM" id="Phobius"/>
    </source>
</evidence>
<dbReference type="AlphaFoldDB" id="A0AAD5Q738"/>
<feature type="compositionally biased region" description="Basic residues" evidence="2">
    <location>
        <begin position="430"/>
        <end position="440"/>
    </location>
</feature>
<dbReference type="SMART" id="SM00054">
    <property type="entry name" value="EFh"/>
    <property type="match status" value="3"/>
</dbReference>
<feature type="region of interest" description="Disordered" evidence="2">
    <location>
        <begin position="424"/>
        <end position="445"/>
    </location>
</feature>
<feature type="compositionally biased region" description="Basic residues" evidence="2">
    <location>
        <begin position="51"/>
        <end position="60"/>
    </location>
</feature>
<reference evidence="5" key="1">
    <citation type="submission" date="2021-12" db="EMBL/GenBank/DDBJ databases">
        <title>Prjna785345.</title>
        <authorList>
            <person name="Rujirawat T."/>
            <person name="Krajaejun T."/>
        </authorList>
    </citation>
    <scope>NUCLEOTIDE SEQUENCE</scope>
    <source>
        <strain evidence="5">Pi057C3</strain>
    </source>
</reference>
<proteinExistence type="predicted"/>
<feature type="transmembrane region" description="Helical" evidence="3">
    <location>
        <begin position="501"/>
        <end position="521"/>
    </location>
</feature>
<sequence length="921" mass="101948">MEVVPAPAPVKRRSIGQALVAVKQGSVVTRLRQELKRRSRSLRELYNGRKTVSRRRRRRSAMTDQIMARVHSQQSHRSGGRRLSAKASMTRSGSIVSRLGESYFESLFALFSLCDYDEDGKLTAPELRSFLTLLGLDAPPRLVRQGSSSLRNAMQSLIGLSTATKDDAGISFERFVSENGHRLLNPPLVLPSDTFQSRCRQLKLGFRRCDTNGDHTISLMELEIALQKLDVALTDDELRQLIVALDENHDGALEWSELLLAAWRYSMQHEHVSVETKHATVLLMDALADVPAPAIVRSRAMVGGKSTRVLPRGAAPRQSLTAQVPVPPPAAVGPRPPSIGGFWTRLAVKAHLFWTQQDNDGGRRAATTAQSVLSERSDDGAVGAPLPIAELRRTIAVKSRVENVGVQVLTRISMRQVATMKLAHSQVSRRSSRARSKRGSGAKTASIAALSVMPAPPPPRRASLGLGPASELPAEANATVIRSVAHRTRFPRAVRRRVTRIELTAIVLAAVWGVLCGLLSMRVESLIPSLRGEDETTGGTHYFAVVTLINIGVTLVEVQLMYLTAVVCAFRMTVATRLPLYPQDPEREFLTRAIARAALQVGHRKDRLFGMDPMKGSPRIVLLLTFVMYKSKRYVLKFLVKQFVKRVLWRAAAKTALNYIVLPINACLNAWTLRGVMRHCRVAIIGPPCVTALLEDFFARENALLLPFHRVDYVRVLGCALVCKRCVHPNLEIMVDQLRRQWVNAEQWPATDGCCCLVATEGESDGCEIHQLDDVNRLLASLLLYRSRRNITDGSSLPATRHARNMFCLLIMAFVIDGELSLSERRLYVRACHASRMQPRWPAIRALKSRFLSGKGLTLDAIYDTIERIEPATRSSAATASRRLSQVGDAAATENDDVDESTPLYDMALFLGDRIASLLAV</sequence>
<evidence type="ECO:0000313" key="5">
    <source>
        <dbReference type="EMBL" id="KAJ0402353.1"/>
    </source>
</evidence>
<dbReference type="PROSITE" id="PS50222">
    <property type="entry name" value="EF_HAND_2"/>
    <property type="match status" value="2"/>
</dbReference>
<dbReference type="CDD" id="cd00051">
    <property type="entry name" value="EFh"/>
    <property type="match status" value="1"/>
</dbReference>
<feature type="region of interest" description="Disordered" evidence="2">
    <location>
        <begin position="308"/>
        <end position="330"/>
    </location>
</feature>
<dbReference type="GO" id="GO:0005509">
    <property type="term" value="F:calcium ion binding"/>
    <property type="evidence" value="ECO:0007669"/>
    <property type="project" value="InterPro"/>
</dbReference>
<feature type="domain" description="EF-hand" evidence="4">
    <location>
        <begin position="102"/>
        <end position="137"/>
    </location>
</feature>
<dbReference type="EMBL" id="JAKCXM010000104">
    <property type="protein sequence ID" value="KAJ0402353.1"/>
    <property type="molecule type" value="Genomic_DNA"/>
</dbReference>
<dbReference type="InterPro" id="IPR011992">
    <property type="entry name" value="EF-hand-dom_pair"/>
</dbReference>
<keyword evidence="3" id="KW-0472">Membrane</keyword>
<gene>
    <name evidence="5" type="ORF">P43SY_004586</name>
</gene>
<dbReference type="InterPro" id="IPR002048">
    <property type="entry name" value="EF_hand_dom"/>
</dbReference>
<dbReference type="SUPFAM" id="SSF47473">
    <property type="entry name" value="EF-hand"/>
    <property type="match status" value="1"/>
</dbReference>
<dbReference type="PROSITE" id="PS00018">
    <property type="entry name" value="EF_HAND_1"/>
    <property type="match status" value="3"/>
</dbReference>
<accession>A0AAD5Q738</accession>
<dbReference type="Pfam" id="PF13499">
    <property type="entry name" value="EF-hand_7"/>
    <property type="match status" value="1"/>
</dbReference>
<evidence type="ECO:0000313" key="6">
    <source>
        <dbReference type="Proteomes" id="UP001209570"/>
    </source>
</evidence>
<keyword evidence="3" id="KW-0812">Transmembrane</keyword>
<evidence type="ECO:0000256" key="2">
    <source>
        <dbReference type="SAM" id="MobiDB-lite"/>
    </source>
</evidence>
<dbReference type="Gene3D" id="1.10.238.10">
    <property type="entry name" value="EF-hand"/>
    <property type="match status" value="2"/>
</dbReference>
<dbReference type="Pfam" id="PF13202">
    <property type="entry name" value="EF-hand_5"/>
    <property type="match status" value="1"/>
</dbReference>
<comment type="caution">
    <text evidence="5">The sequence shown here is derived from an EMBL/GenBank/DDBJ whole genome shotgun (WGS) entry which is preliminary data.</text>
</comment>
<feature type="transmembrane region" description="Helical" evidence="3">
    <location>
        <begin position="541"/>
        <end position="570"/>
    </location>
</feature>
<feature type="region of interest" description="Disordered" evidence="2">
    <location>
        <begin position="49"/>
        <end position="87"/>
    </location>
</feature>
<protein>
    <recommendedName>
        <fullName evidence="4">EF-hand domain-containing protein</fullName>
    </recommendedName>
</protein>
<dbReference type="Proteomes" id="UP001209570">
    <property type="component" value="Unassembled WGS sequence"/>
</dbReference>
<evidence type="ECO:0000259" key="4">
    <source>
        <dbReference type="PROSITE" id="PS50222"/>
    </source>
</evidence>
<evidence type="ECO:0000256" key="1">
    <source>
        <dbReference type="ARBA" id="ARBA00022837"/>
    </source>
</evidence>
<dbReference type="InterPro" id="IPR018247">
    <property type="entry name" value="EF_Hand_1_Ca_BS"/>
</dbReference>
<name>A0AAD5Q738_PYTIN</name>
<feature type="domain" description="EF-hand" evidence="4">
    <location>
        <begin position="197"/>
        <end position="232"/>
    </location>
</feature>
<dbReference type="NCBIfam" id="NF047767">
    <property type="entry name" value="LBF_2804_fam"/>
    <property type="match status" value="1"/>
</dbReference>